<keyword evidence="1" id="KW-0472">Membrane</keyword>
<organism evidence="2 3">
    <name type="scientific">Favolaschia claudopus</name>
    <dbReference type="NCBI Taxonomy" id="2862362"/>
    <lineage>
        <taxon>Eukaryota</taxon>
        <taxon>Fungi</taxon>
        <taxon>Dikarya</taxon>
        <taxon>Basidiomycota</taxon>
        <taxon>Agaricomycotina</taxon>
        <taxon>Agaricomycetes</taxon>
        <taxon>Agaricomycetidae</taxon>
        <taxon>Agaricales</taxon>
        <taxon>Marasmiineae</taxon>
        <taxon>Mycenaceae</taxon>
        <taxon>Favolaschia</taxon>
    </lineage>
</organism>
<protein>
    <submittedName>
        <fullName evidence="2">Uncharacterized protein</fullName>
    </submittedName>
</protein>
<evidence type="ECO:0000313" key="3">
    <source>
        <dbReference type="Proteomes" id="UP001362999"/>
    </source>
</evidence>
<keyword evidence="1" id="KW-1133">Transmembrane helix</keyword>
<dbReference type="EMBL" id="JAWWNJ010000047">
    <property type="protein sequence ID" value="KAK7017579.1"/>
    <property type="molecule type" value="Genomic_DNA"/>
</dbReference>
<comment type="caution">
    <text evidence="2">The sequence shown here is derived from an EMBL/GenBank/DDBJ whole genome shotgun (WGS) entry which is preliminary data.</text>
</comment>
<keyword evidence="3" id="KW-1185">Reference proteome</keyword>
<reference evidence="2 3" key="1">
    <citation type="journal article" date="2024" name="J Genomics">
        <title>Draft genome sequencing and assembly of Favolaschia claudopus CIRM-BRFM 2984 isolated from oak limbs.</title>
        <authorList>
            <person name="Navarro D."/>
            <person name="Drula E."/>
            <person name="Chaduli D."/>
            <person name="Cazenave R."/>
            <person name="Ahrendt S."/>
            <person name="Wang J."/>
            <person name="Lipzen A."/>
            <person name="Daum C."/>
            <person name="Barry K."/>
            <person name="Grigoriev I.V."/>
            <person name="Favel A."/>
            <person name="Rosso M.N."/>
            <person name="Martin F."/>
        </authorList>
    </citation>
    <scope>NUCLEOTIDE SEQUENCE [LARGE SCALE GENOMIC DNA]</scope>
    <source>
        <strain evidence="2 3">CIRM-BRFM 2984</strain>
    </source>
</reference>
<evidence type="ECO:0000313" key="2">
    <source>
        <dbReference type="EMBL" id="KAK7017579.1"/>
    </source>
</evidence>
<evidence type="ECO:0000256" key="1">
    <source>
        <dbReference type="SAM" id="Phobius"/>
    </source>
</evidence>
<dbReference type="Proteomes" id="UP001362999">
    <property type="component" value="Unassembled WGS sequence"/>
</dbReference>
<keyword evidence="1" id="KW-0812">Transmembrane</keyword>
<name>A0AAW0AWC4_9AGAR</name>
<gene>
    <name evidence="2" type="ORF">R3P38DRAFT_2784449</name>
</gene>
<accession>A0AAW0AWC4</accession>
<sequence>MTKVVATYLTQEIVEDEGEHRTVQTFQKVLVNSVGMVLEIPVSAHSLRYPGKRGRSEAKKLAVEERGQYSGGSLDDCREGKPIHHNCSSPKKDPVFVLFLVTTGFLSLILTGFISAS</sequence>
<proteinExistence type="predicted"/>
<dbReference type="AlphaFoldDB" id="A0AAW0AWC4"/>
<feature type="transmembrane region" description="Helical" evidence="1">
    <location>
        <begin position="95"/>
        <end position="116"/>
    </location>
</feature>